<dbReference type="PROSITE" id="PS00165">
    <property type="entry name" value="DEHYDRATASE_SER_THR"/>
    <property type="match status" value="1"/>
</dbReference>
<accession>A0A841H209</accession>
<dbReference type="GO" id="GO:0009097">
    <property type="term" value="P:isoleucine biosynthetic process"/>
    <property type="evidence" value="ECO:0007669"/>
    <property type="project" value="TreeGrafter"/>
</dbReference>
<feature type="domain" description="Tryptophan synthase beta chain-like PALP" evidence="5">
    <location>
        <begin position="27"/>
        <end position="311"/>
    </location>
</feature>
<sequence>MTPSPDPDPPFPTFADVLAADRRLDGVVRRTPLERSAWLSQRAKTDVLLKLELSQRTGSFKLRGAYNAVASLSPEARARGLVTASAGNHGQGVALAATLVGCRATVFVPADAPETKRRRIAGFGGDVRLVDGGYDDAHHEAEAFAARTGALYVHAFSDPAVVAGQGTVGLEILRERPDVRTLVVPVGGGGLIGGIGVVARAMGSGVRIIGAQTHETAAMHASLAAGRLTSPDYGETVCEGLSGDVDERSLALAMRVVDGIVLVSEDEVRRAIRRLYVEEGVVAEGSAAVAAAAVMQGALDGAEGPAAVVLTGGNVDARRLAGILCTDD</sequence>
<evidence type="ECO:0000256" key="3">
    <source>
        <dbReference type="ARBA" id="ARBA00022898"/>
    </source>
</evidence>
<evidence type="ECO:0000256" key="2">
    <source>
        <dbReference type="ARBA" id="ARBA00010869"/>
    </source>
</evidence>
<keyword evidence="4 6" id="KW-0456">Lyase</keyword>
<dbReference type="EMBL" id="JACHIA010000012">
    <property type="protein sequence ID" value="MBB6072008.1"/>
    <property type="molecule type" value="Genomic_DNA"/>
</dbReference>
<dbReference type="SUPFAM" id="SSF53686">
    <property type="entry name" value="Tryptophan synthase beta subunit-like PLP-dependent enzymes"/>
    <property type="match status" value="1"/>
</dbReference>
<dbReference type="GO" id="GO:0006565">
    <property type="term" value="P:L-serine catabolic process"/>
    <property type="evidence" value="ECO:0007669"/>
    <property type="project" value="TreeGrafter"/>
</dbReference>
<reference evidence="6 7" key="1">
    <citation type="submission" date="2020-08" db="EMBL/GenBank/DDBJ databases">
        <title>Genomic Encyclopedia of Type Strains, Phase IV (KMG-IV): sequencing the most valuable type-strain genomes for metagenomic binning, comparative biology and taxonomic classification.</title>
        <authorList>
            <person name="Goeker M."/>
        </authorList>
    </citation>
    <scope>NUCLEOTIDE SEQUENCE [LARGE SCALE GENOMIC DNA]</scope>
    <source>
        <strain evidence="6 7">DSM 29007</strain>
    </source>
</reference>
<dbReference type="RefSeq" id="WP_170034834.1">
    <property type="nucleotide sequence ID" value="NZ_JABDTL010000001.1"/>
</dbReference>
<dbReference type="Pfam" id="PF00291">
    <property type="entry name" value="PALP"/>
    <property type="match status" value="1"/>
</dbReference>
<evidence type="ECO:0000313" key="7">
    <source>
        <dbReference type="Proteomes" id="UP000582837"/>
    </source>
</evidence>
<dbReference type="InterPro" id="IPR000634">
    <property type="entry name" value="Ser/Thr_deHydtase_PyrdxlP-BS"/>
</dbReference>
<evidence type="ECO:0000313" key="6">
    <source>
        <dbReference type="EMBL" id="MBB6072008.1"/>
    </source>
</evidence>
<keyword evidence="7" id="KW-1185">Reference proteome</keyword>
<evidence type="ECO:0000256" key="4">
    <source>
        <dbReference type="ARBA" id="ARBA00023239"/>
    </source>
</evidence>
<dbReference type="InterPro" id="IPR001926">
    <property type="entry name" value="TrpB-like_PALP"/>
</dbReference>
<dbReference type="GO" id="GO:0030170">
    <property type="term" value="F:pyridoxal phosphate binding"/>
    <property type="evidence" value="ECO:0007669"/>
    <property type="project" value="InterPro"/>
</dbReference>
<keyword evidence="3" id="KW-0663">Pyridoxal phosphate</keyword>
<dbReference type="PANTHER" id="PTHR48078:SF6">
    <property type="entry name" value="L-THREONINE DEHYDRATASE CATABOLIC TDCB"/>
    <property type="match status" value="1"/>
</dbReference>
<proteinExistence type="inferred from homology"/>
<comment type="cofactor">
    <cofactor evidence="1">
        <name>pyridoxal 5'-phosphate</name>
        <dbReference type="ChEBI" id="CHEBI:597326"/>
    </cofactor>
</comment>
<dbReference type="Proteomes" id="UP000582837">
    <property type="component" value="Unassembled WGS sequence"/>
</dbReference>
<dbReference type="GO" id="GO:0006567">
    <property type="term" value="P:L-threonine catabolic process"/>
    <property type="evidence" value="ECO:0007669"/>
    <property type="project" value="TreeGrafter"/>
</dbReference>
<dbReference type="EC" id="4.3.1.19" evidence="6"/>
<dbReference type="FunFam" id="3.40.50.1100:FF:000005">
    <property type="entry name" value="Threonine dehydratase catabolic"/>
    <property type="match status" value="1"/>
</dbReference>
<dbReference type="PANTHER" id="PTHR48078">
    <property type="entry name" value="THREONINE DEHYDRATASE, MITOCHONDRIAL-RELATED"/>
    <property type="match status" value="1"/>
</dbReference>
<dbReference type="InterPro" id="IPR050147">
    <property type="entry name" value="Ser/Thr_Dehydratase"/>
</dbReference>
<evidence type="ECO:0000259" key="5">
    <source>
        <dbReference type="Pfam" id="PF00291"/>
    </source>
</evidence>
<dbReference type="InterPro" id="IPR036052">
    <property type="entry name" value="TrpB-like_PALP_sf"/>
</dbReference>
<dbReference type="Gene3D" id="3.40.50.1100">
    <property type="match status" value="2"/>
</dbReference>
<protein>
    <submittedName>
        <fullName evidence="6">Threonine dehydratase</fullName>
        <ecNumber evidence="6">4.3.1.19</ecNumber>
    </submittedName>
</protein>
<organism evidence="6 7">
    <name type="scientific">Longimicrobium terrae</name>
    <dbReference type="NCBI Taxonomy" id="1639882"/>
    <lineage>
        <taxon>Bacteria</taxon>
        <taxon>Pseudomonadati</taxon>
        <taxon>Gemmatimonadota</taxon>
        <taxon>Longimicrobiia</taxon>
        <taxon>Longimicrobiales</taxon>
        <taxon>Longimicrobiaceae</taxon>
        <taxon>Longimicrobium</taxon>
    </lineage>
</organism>
<dbReference type="GO" id="GO:0003941">
    <property type="term" value="F:L-serine ammonia-lyase activity"/>
    <property type="evidence" value="ECO:0007669"/>
    <property type="project" value="TreeGrafter"/>
</dbReference>
<dbReference type="GO" id="GO:0004794">
    <property type="term" value="F:threonine deaminase activity"/>
    <property type="evidence" value="ECO:0007669"/>
    <property type="project" value="UniProtKB-EC"/>
</dbReference>
<gene>
    <name evidence="6" type="ORF">HNQ61_003669</name>
</gene>
<name>A0A841H209_9BACT</name>
<comment type="similarity">
    <text evidence="2">Belongs to the serine/threonine dehydratase family.</text>
</comment>
<comment type="caution">
    <text evidence="6">The sequence shown here is derived from an EMBL/GenBank/DDBJ whole genome shotgun (WGS) entry which is preliminary data.</text>
</comment>
<dbReference type="AlphaFoldDB" id="A0A841H209"/>
<evidence type="ECO:0000256" key="1">
    <source>
        <dbReference type="ARBA" id="ARBA00001933"/>
    </source>
</evidence>